<dbReference type="Proteomes" id="UP000002064">
    <property type="component" value="Chromosome"/>
</dbReference>
<feature type="transmembrane region" description="Helical" evidence="15">
    <location>
        <begin position="843"/>
        <end position="866"/>
    </location>
</feature>
<evidence type="ECO:0000313" key="18">
    <source>
        <dbReference type="Proteomes" id="UP000002064"/>
    </source>
</evidence>
<dbReference type="PANTHER" id="PTHR43294:SF21">
    <property type="entry name" value="CATION TRANSPORTING ATPASE"/>
    <property type="match status" value="1"/>
</dbReference>
<evidence type="ECO:0000256" key="13">
    <source>
        <dbReference type="ARBA" id="ARBA00023065"/>
    </source>
</evidence>
<dbReference type="SMART" id="SM00831">
    <property type="entry name" value="Cation_ATPase_N"/>
    <property type="match status" value="1"/>
</dbReference>
<dbReference type="SUPFAM" id="SSF81665">
    <property type="entry name" value="Calcium ATPase, transmembrane domain M"/>
    <property type="match status" value="1"/>
</dbReference>
<dbReference type="SFLD" id="SFLDS00003">
    <property type="entry name" value="Haloacid_Dehalogenase"/>
    <property type="match status" value="1"/>
</dbReference>
<feature type="domain" description="Cation-transporting P-type ATPase N-terminal" evidence="16">
    <location>
        <begin position="5"/>
        <end position="79"/>
    </location>
</feature>
<dbReference type="InterPro" id="IPR023299">
    <property type="entry name" value="ATPase_P-typ_cyto_dom_N"/>
</dbReference>
<feature type="transmembrane region" description="Helical" evidence="15">
    <location>
        <begin position="247"/>
        <end position="268"/>
    </location>
</feature>
<keyword evidence="13" id="KW-0406">Ion transport</keyword>
<evidence type="ECO:0000256" key="14">
    <source>
        <dbReference type="ARBA" id="ARBA00023136"/>
    </source>
</evidence>
<keyword evidence="8" id="KW-0106">Calcium</keyword>
<evidence type="ECO:0000256" key="1">
    <source>
        <dbReference type="ARBA" id="ARBA00004651"/>
    </source>
</evidence>
<feature type="transmembrane region" description="Helical" evidence="15">
    <location>
        <begin position="878"/>
        <end position="897"/>
    </location>
</feature>
<evidence type="ECO:0000256" key="7">
    <source>
        <dbReference type="ARBA" id="ARBA00022741"/>
    </source>
</evidence>
<comment type="similarity">
    <text evidence="2">Belongs to the cation transport ATPase (P-type) (TC 3.A.3) family. Type IIA subfamily.</text>
</comment>
<evidence type="ECO:0000256" key="10">
    <source>
        <dbReference type="ARBA" id="ARBA00022842"/>
    </source>
</evidence>
<evidence type="ECO:0000256" key="9">
    <source>
        <dbReference type="ARBA" id="ARBA00022840"/>
    </source>
</evidence>
<keyword evidence="4" id="KW-1003">Cell membrane</keyword>
<keyword evidence="5" id="KW-0109">Calcium transport</keyword>
<evidence type="ECO:0000313" key="17">
    <source>
        <dbReference type="EMBL" id="ADH61749.1"/>
    </source>
</evidence>
<evidence type="ECO:0000256" key="11">
    <source>
        <dbReference type="ARBA" id="ARBA00022967"/>
    </source>
</evidence>
<dbReference type="NCBIfam" id="TIGR01116">
    <property type="entry name" value="ATPase-IIA1_Ca"/>
    <property type="match status" value="1"/>
</dbReference>
<feature type="transmembrane region" description="Helical" evidence="15">
    <location>
        <begin position="700"/>
        <end position="725"/>
    </location>
</feature>
<dbReference type="InterPro" id="IPR059000">
    <property type="entry name" value="ATPase_P-type_domA"/>
</dbReference>
<dbReference type="NCBIfam" id="TIGR01494">
    <property type="entry name" value="ATPase_P-type"/>
    <property type="match status" value="3"/>
</dbReference>
<keyword evidence="9" id="KW-0067">ATP-binding</keyword>
<evidence type="ECO:0000256" key="8">
    <source>
        <dbReference type="ARBA" id="ARBA00022837"/>
    </source>
</evidence>
<keyword evidence="6 15" id="KW-0812">Transmembrane</keyword>
<keyword evidence="7" id="KW-0547">Nucleotide-binding</keyword>
<organism evidence="17 18">
    <name type="scientific">Thermoanaerobacter mathranii subsp. mathranii (strain DSM 11426 / CCUG 53645 / CIP 108742 / A3)</name>
    <dbReference type="NCBI Taxonomy" id="583358"/>
    <lineage>
        <taxon>Bacteria</taxon>
        <taxon>Bacillati</taxon>
        <taxon>Bacillota</taxon>
        <taxon>Clostridia</taxon>
        <taxon>Thermoanaerobacterales</taxon>
        <taxon>Thermoanaerobacteraceae</taxon>
        <taxon>Thermoanaerobacter</taxon>
    </lineage>
</organism>
<dbReference type="Gene3D" id="1.20.1110.10">
    <property type="entry name" value="Calcium-transporting ATPase, transmembrane domain"/>
    <property type="match status" value="1"/>
</dbReference>
<reference evidence="17 18" key="1">
    <citation type="submission" date="2010-05" db="EMBL/GenBank/DDBJ databases">
        <title>Complete sequence of Thermoanaerobacter mathranii subsp. mathranii mathranii str. A3.</title>
        <authorList>
            <consortium name="US DOE Joint Genome Institute"/>
            <person name="Lucas S."/>
            <person name="Copeland A."/>
            <person name="Lapidus A."/>
            <person name="Cheng J.-F."/>
            <person name="Bruce D."/>
            <person name="Goodwin L."/>
            <person name="Pitluck S."/>
            <person name="Held B."/>
            <person name="Detter J.C."/>
            <person name="Han C."/>
            <person name="Tapia R."/>
            <person name="Land M."/>
            <person name="Hauser L."/>
            <person name="Kyrpides N."/>
            <person name="Mikhailova N."/>
            <person name="Zhou J."/>
            <person name="Hemme C."/>
            <person name="Woyke T."/>
        </authorList>
    </citation>
    <scope>NUCLEOTIDE SEQUENCE [LARGE SCALE GENOMIC DNA]</scope>
    <source>
        <strain evidence="17 18">A3</strain>
    </source>
</reference>
<evidence type="ECO:0000256" key="5">
    <source>
        <dbReference type="ARBA" id="ARBA00022568"/>
    </source>
</evidence>
<dbReference type="Pfam" id="PF13246">
    <property type="entry name" value="Cation_ATPase"/>
    <property type="match status" value="1"/>
</dbReference>
<dbReference type="InterPro" id="IPR044492">
    <property type="entry name" value="P_typ_ATPase_HD_dom"/>
</dbReference>
<dbReference type="Gene3D" id="2.70.150.10">
    <property type="entry name" value="Calcium-transporting ATPase, cytoplasmic transduction domain A"/>
    <property type="match status" value="1"/>
</dbReference>
<dbReference type="Pfam" id="PF00689">
    <property type="entry name" value="Cation_ATPase_C"/>
    <property type="match status" value="1"/>
</dbReference>
<dbReference type="InterPro" id="IPR005782">
    <property type="entry name" value="P-type_ATPase_IIA"/>
</dbReference>
<evidence type="ECO:0000256" key="12">
    <source>
        <dbReference type="ARBA" id="ARBA00022989"/>
    </source>
</evidence>
<keyword evidence="18" id="KW-1185">Reference proteome</keyword>
<dbReference type="PROSITE" id="PS00154">
    <property type="entry name" value="ATPASE_E1_E2"/>
    <property type="match status" value="1"/>
</dbReference>
<dbReference type="NCBIfam" id="TIGR01522">
    <property type="entry name" value="ATPase-IIA2_Ca"/>
    <property type="match status" value="1"/>
</dbReference>
<dbReference type="InterPro" id="IPR018303">
    <property type="entry name" value="ATPase_P-typ_P_site"/>
</dbReference>
<dbReference type="CDD" id="cd02089">
    <property type="entry name" value="P-type_ATPase_Ca_prok"/>
    <property type="match status" value="1"/>
</dbReference>
<dbReference type="InterPro" id="IPR023214">
    <property type="entry name" value="HAD_sf"/>
</dbReference>
<accession>A0ABN3Z871</accession>
<keyword evidence="12 15" id="KW-1133">Transmembrane helix</keyword>
<dbReference type="InterPro" id="IPR008250">
    <property type="entry name" value="ATPase_P-typ_transduc_dom_A_sf"/>
</dbReference>
<feature type="transmembrane region" description="Helical" evidence="15">
    <location>
        <begin position="777"/>
        <end position="799"/>
    </location>
</feature>
<dbReference type="InterPro" id="IPR050510">
    <property type="entry name" value="Cation_transp_ATPase_P-type"/>
</dbReference>
<dbReference type="RefSeq" id="WP_013150905.1">
    <property type="nucleotide sequence ID" value="NC_014209.1"/>
</dbReference>
<name>A0ABN3Z871_THEM3</name>
<dbReference type="SFLD" id="SFLDG00002">
    <property type="entry name" value="C1.7:_P-type_atpase_like"/>
    <property type="match status" value="1"/>
</dbReference>
<dbReference type="InterPro" id="IPR004014">
    <property type="entry name" value="ATPase_P-typ_cation-transptr_N"/>
</dbReference>
<dbReference type="EMBL" id="CP002032">
    <property type="protein sequence ID" value="ADH61749.1"/>
    <property type="molecule type" value="Genomic_DNA"/>
</dbReference>
<dbReference type="PRINTS" id="PR00120">
    <property type="entry name" value="HATPASE"/>
</dbReference>
<keyword evidence="10" id="KW-0460">Magnesium</keyword>
<feature type="transmembrane region" description="Helical" evidence="15">
    <location>
        <begin position="84"/>
        <end position="104"/>
    </location>
</feature>
<evidence type="ECO:0000256" key="15">
    <source>
        <dbReference type="SAM" id="Phobius"/>
    </source>
</evidence>
<evidence type="ECO:0000256" key="3">
    <source>
        <dbReference type="ARBA" id="ARBA00012790"/>
    </source>
</evidence>
<dbReference type="SUPFAM" id="SSF56784">
    <property type="entry name" value="HAD-like"/>
    <property type="match status" value="1"/>
</dbReference>
<protein>
    <recommendedName>
        <fullName evidence="3">P-type Ca(2+) transporter</fullName>
        <ecNumber evidence="3">7.2.2.10</ecNumber>
    </recommendedName>
</protein>
<dbReference type="SUPFAM" id="SSF81660">
    <property type="entry name" value="Metal cation-transporting ATPase, ATP-binding domain N"/>
    <property type="match status" value="1"/>
</dbReference>
<dbReference type="InterPro" id="IPR036412">
    <property type="entry name" value="HAD-like_sf"/>
</dbReference>
<dbReference type="SFLD" id="SFLDF00027">
    <property type="entry name" value="p-type_atpase"/>
    <property type="match status" value="1"/>
</dbReference>
<evidence type="ECO:0000256" key="6">
    <source>
        <dbReference type="ARBA" id="ARBA00022692"/>
    </source>
</evidence>
<dbReference type="InterPro" id="IPR006413">
    <property type="entry name" value="P-type_ATPase_IIA_PMR1"/>
</dbReference>
<keyword evidence="14 15" id="KW-0472">Membrane</keyword>
<dbReference type="EC" id="7.2.2.10" evidence="3"/>
<keyword evidence="5" id="KW-0813">Transport</keyword>
<dbReference type="InterPro" id="IPR023298">
    <property type="entry name" value="ATPase_P-typ_TM_dom_sf"/>
</dbReference>
<evidence type="ECO:0000259" key="16">
    <source>
        <dbReference type="SMART" id="SM00831"/>
    </source>
</evidence>
<dbReference type="InterPro" id="IPR006068">
    <property type="entry name" value="ATPase_P-typ_cation-transptr_C"/>
</dbReference>
<comment type="subcellular location">
    <subcellularLocation>
        <location evidence="1">Cell membrane</location>
        <topology evidence="1">Multi-pass membrane protein</topology>
    </subcellularLocation>
</comment>
<dbReference type="PRINTS" id="PR00119">
    <property type="entry name" value="CATATPASE"/>
</dbReference>
<dbReference type="SUPFAM" id="SSF81653">
    <property type="entry name" value="Calcium ATPase, transduction domain A"/>
    <property type="match status" value="1"/>
</dbReference>
<proteinExistence type="inferred from homology"/>
<dbReference type="InterPro" id="IPR001757">
    <property type="entry name" value="P_typ_ATPase"/>
</dbReference>
<evidence type="ECO:0000256" key="2">
    <source>
        <dbReference type="ARBA" id="ARBA00005675"/>
    </source>
</evidence>
<dbReference type="Pfam" id="PF00690">
    <property type="entry name" value="Cation_ATPase_N"/>
    <property type="match status" value="1"/>
</dbReference>
<keyword evidence="11" id="KW-1278">Translocase</keyword>
<dbReference type="Gene3D" id="3.40.1110.10">
    <property type="entry name" value="Calcium-transporting ATPase, cytoplasmic domain N"/>
    <property type="match status" value="1"/>
</dbReference>
<dbReference type="PANTHER" id="PTHR43294">
    <property type="entry name" value="SODIUM/POTASSIUM-TRANSPORTING ATPASE SUBUNIT ALPHA"/>
    <property type="match status" value="1"/>
</dbReference>
<dbReference type="Gene3D" id="3.40.50.1000">
    <property type="entry name" value="HAD superfamily/HAD-like"/>
    <property type="match status" value="1"/>
</dbReference>
<dbReference type="Pfam" id="PF00122">
    <property type="entry name" value="E1-E2_ATPase"/>
    <property type="match status" value="1"/>
</dbReference>
<sequence length="906" mass="99617">MENKKWYTLHATDIAELLSTHLSKGLSSDVARQRLKEQGYNELVGKRGLTLFEMFLSQFKDFLVIILIIASLVSMLVGEVIDSAVIIMIVILNAILGVIQEYRANKALDALKKMAAPEARVIRDGTVQVIPARELVPGDIVLLEAGNYVPADLRLVESVNLKIDESALTGESVPVEKNADIVFNEEMPLGDRTNSAFMGTVVTYGRGKGIVVSTGMKTEIGMIAEMLESYQDEVTPLQKKLEETGKILGTASLVICGVVFLLGLLRGIQFLEMFMTAVSLAVAAIPEGLPAIVTIVLALGMQRMVKRNALVKKLHAVETLGSTTVICSDKTGTLTQNQMTATKIFTNGQFFSISGEGYKPYGEFYLDGTKIDPRSDTCLELLLKIGALCNDSRLEESGTEHGGQKSWRILGDPTEGALVVAAAKAGIFVEDLEKVQPRLNEIPFDSDRKLMTTIHPFYGKYIAYTKGAPDVLLSLSSYIYKAGQEVPLTQEDIEAIIAANKAMASQALRVLALAYRPLDDLPQELKAEDVEKDFVFVGLIGMIDPPRPEAVEAIKTCKMAGIRPIMITGDHRDTAVAIAKDLGLIENEAGVLTGSELDSINDEELFQKSREVSVYARVSPVHKLRIVEAIKNNGHVVAMTGDGVNDAPALKKADIGVAMGITGTDVAKETADMILVDDNFASIVSAVEEGRVIYSNIRKFIFFLLSCNIAEILIIFISMLVGLPIPLKPIQLLWINVLTDAFPALALGMEKKEPDIMQQPPRKPEEPIIDTRMRRQIAIQSIFMTISVLGIFVFTLKYTDSIEKARTFAFATLIFSEILRAFSARSETHSVFKIGFFTNRFMLWGTFISLILLMAVIYVPFLRTIFDTTYLSFYEMDIVIIFGLIPFAAAEISKIFLSSRRSLSNS</sequence>
<evidence type="ECO:0000256" key="4">
    <source>
        <dbReference type="ARBA" id="ARBA00022475"/>
    </source>
</evidence>
<feature type="transmembrane region" description="Helical" evidence="15">
    <location>
        <begin position="274"/>
        <end position="299"/>
    </location>
</feature>
<feature type="transmembrane region" description="Helical" evidence="15">
    <location>
        <begin position="62"/>
        <end position="78"/>
    </location>
</feature>
<gene>
    <name evidence="17" type="ordered locus">Tmath_2075</name>
</gene>